<evidence type="ECO:0000313" key="12">
    <source>
        <dbReference type="EMBL" id="ESP94127.1"/>
    </source>
</evidence>
<keyword evidence="2" id="KW-0813">Transport</keyword>
<gene>
    <name evidence="12" type="ORF">PL2TA16_02504</name>
</gene>
<dbReference type="AlphaFoldDB" id="V4JGN4"/>
<feature type="transmembrane region" description="Helical" evidence="9">
    <location>
        <begin position="75"/>
        <end position="96"/>
    </location>
</feature>
<dbReference type="SUPFAM" id="SSF90123">
    <property type="entry name" value="ABC transporter transmembrane region"/>
    <property type="match status" value="1"/>
</dbReference>
<dbReference type="Pfam" id="PF00005">
    <property type="entry name" value="ABC_tran"/>
    <property type="match status" value="1"/>
</dbReference>
<dbReference type="PANTHER" id="PTHR24221:SF233">
    <property type="entry name" value="ATP-BINDING_PERMEASE FUSION ABC TRANSPORTER-RELATED"/>
    <property type="match status" value="1"/>
</dbReference>
<sequence>MTGPLTWKEIQRQVLRHKKPLIYAHLIALMAALVSVPIPLMMPLLVDEVLLEKPGVAVEFMDGLLPSDWQGPTGYILSILFVVMLMRVGALLLGVAQSRQFTIIGKDVSLNIRQRLLSHLSKVQLKEFETQGGAAISSRCVTDIETLDGFISQTMSRFLIGLLTIVGTAIVLLWIDFTLGLIILTLNPAVIYFSRQFGKQVKHLTKEKNNAFEAFQTALVETLDAIAQLKAMRREHGYFDNVLNAAKELRYHSVQSQWKTDAVNRLSFTVFLLGFEVFRAIAMLMVVFSGLSVGQIFAVFGYLWFMMGPVQEILSIQYSYYSASAALQRLNQVLDFETESSTEHRTEKARKVFNAEKIAIEFKHVNFEYNDGQPILNNVSMHIPKGKKVALVAVSGGGKSTLVQLLLGLYQKSSGDILINGVAVEDVGYDQVREHAVTVLQQPILFNSTIRENLSLGNLCTDEQLWHALEIAELADNVRTMEGKLDAIVGRNGVKLSGGQKQRLAIARMVAANPKMVILDEATSALDVETEARIHKNLNQFLSGRTTLIIAHRLSAIRQADIIYVLDDGRVTQSGDHHSLLEEDGLYQVLFGHQG</sequence>
<accession>V4JGN4</accession>
<dbReference type="Pfam" id="PF00664">
    <property type="entry name" value="ABC_membrane"/>
    <property type="match status" value="1"/>
</dbReference>
<protein>
    <submittedName>
        <fullName evidence="12">ABC-type multidrug transport system, ATPase and permease component</fullName>
    </submittedName>
</protein>
<dbReference type="GO" id="GO:0016887">
    <property type="term" value="F:ATP hydrolysis activity"/>
    <property type="evidence" value="ECO:0007669"/>
    <property type="project" value="InterPro"/>
</dbReference>
<evidence type="ECO:0000256" key="7">
    <source>
        <dbReference type="ARBA" id="ARBA00022989"/>
    </source>
</evidence>
<dbReference type="InterPro" id="IPR011527">
    <property type="entry name" value="ABC1_TM_dom"/>
</dbReference>
<dbReference type="InterPro" id="IPR027417">
    <property type="entry name" value="P-loop_NTPase"/>
</dbReference>
<dbReference type="Proteomes" id="UP000017820">
    <property type="component" value="Unassembled WGS sequence"/>
</dbReference>
<evidence type="ECO:0000259" key="10">
    <source>
        <dbReference type="PROSITE" id="PS50893"/>
    </source>
</evidence>
<evidence type="ECO:0000256" key="8">
    <source>
        <dbReference type="ARBA" id="ARBA00023136"/>
    </source>
</evidence>
<dbReference type="InterPro" id="IPR003439">
    <property type="entry name" value="ABC_transporter-like_ATP-bd"/>
</dbReference>
<dbReference type="InterPro" id="IPR003593">
    <property type="entry name" value="AAA+_ATPase"/>
</dbReference>
<evidence type="ECO:0000256" key="6">
    <source>
        <dbReference type="ARBA" id="ARBA00022840"/>
    </source>
</evidence>
<comment type="subcellular location">
    <subcellularLocation>
        <location evidence="1">Cell membrane</location>
        <topology evidence="1">Multi-pass membrane protein</topology>
    </subcellularLocation>
</comment>
<keyword evidence="5" id="KW-0547">Nucleotide-binding</keyword>
<proteinExistence type="predicted"/>
<dbReference type="PANTHER" id="PTHR24221">
    <property type="entry name" value="ATP-BINDING CASSETTE SUB-FAMILY B"/>
    <property type="match status" value="1"/>
</dbReference>
<dbReference type="SUPFAM" id="SSF52540">
    <property type="entry name" value="P-loop containing nucleoside triphosphate hydrolases"/>
    <property type="match status" value="1"/>
</dbReference>
<keyword evidence="7 9" id="KW-1133">Transmembrane helix</keyword>
<evidence type="ECO:0000313" key="13">
    <source>
        <dbReference type="Proteomes" id="UP000017820"/>
    </source>
</evidence>
<evidence type="ECO:0000256" key="9">
    <source>
        <dbReference type="SAM" id="Phobius"/>
    </source>
</evidence>
<dbReference type="GO" id="GO:0005524">
    <property type="term" value="F:ATP binding"/>
    <property type="evidence" value="ECO:0007669"/>
    <property type="project" value="UniProtKB-KW"/>
</dbReference>
<dbReference type="PROSITE" id="PS50893">
    <property type="entry name" value="ABC_TRANSPORTER_2"/>
    <property type="match status" value="1"/>
</dbReference>
<reference evidence="13" key="1">
    <citation type="journal article" date="2014" name="Nat. Chem. Biol.">
        <title>Biosynthesis of polybrominated aromatic organic compounds by marine bacteria.</title>
        <authorList>
            <person name="Agarwal V."/>
            <person name="El Gamal A.A."/>
            <person name="Yamanaka K."/>
            <person name="Poth D."/>
            <person name="Kersten R.D."/>
            <person name="Schorn M."/>
            <person name="Allen E.E."/>
            <person name="Moore B.S."/>
        </authorList>
    </citation>
    <scope>NUCLEOTIDE SEQUENCE [LARGE SCALE GENOMIC DNA]</scope>
    <source>
        <strain evidence="13">2ta16</strain>
    </source>
</reference>
<keyword evidence="4 9" id="KW-0812">Transmembrane</keyword>
<dbReference type="FunFam" id="3.40.50.300:FF:000221">
    <property type="entry name" value="Multidrug ABC transporter ATP-binding protein"/>
    <property type="match status" value="1"/>
</dbReference>
<dbReference type="SMART" id="SM00382">
    <property type="entry name" value="AAA"/>
    <property type="match status" value="1"/>
</dbReference>
<dbReference type="PROSITE" id="PS50929">
    <property type="entry name" value="ABC_TM1F"/>
    <property type="match status" value="1"/>
</dbReference>
<feature type="transmembrane region" description="Helical" evidence="9">
    <location>
        <begin position="158"/>
        <end position="184"/>
    </location>
</feature>
<feature type="domain" description="ABC transporter" evidence="10">
    <location>
        <begin position="360"/>
        <end position="593"/>
    </location>
</feature>
<dbReference type="PATRIC" id="fig|1353533.3.peg.1552"/>
<evidence type="ECO:0000256" key="1">
    <source>
        <dbReference type="ARBA" id="ARBA00004651"/>
    </source>
</evidence>
<evidence type="ECO:0000256" key="3">
    <source>
        <dbReference type="ARBA" id="ARBA00022475"/>
    </source>
</evidence>
<comment type="caution">
    <text evidence="12">The sequence shown here is derived from an EMBL/GenBank/DDBJ whole genome shotgun (WGS) entry which is preliminary data.</text>
</comment>
<dbReference type="EMBL" id="AUSV01000022">
    <property type="protein sequence ID" value="ESP94127.1"/>
    <property type="molecule type" value="Genomic_DNA"/>
</dbReference>
<organism evidence="12 13">
    <name type="scientific">Pseudoalteromonas luteoviolacea (strain 2ta16)</name>
    <dbReference type="NCBI Taxonomy" id="1353533"/>
    <lineage>
        <taxon>Bacteria</taxon>
        <taxon>Pseudomonadati</taxon>
        <taxon>Pseudomonadota</taxon>
        <taxon>Gammaproteobacteria</taxon>
        <taxon>Alteromonadales</taxon>
        <taxon>Pseudoalteromonadaceae</taxon>
        <taxon>Pseudoalteromonas</taxon>
    </lineage>
</organism>
<dbReference type="InterPro" id="IPR017871">
    <property type="entry name" value="ABC_transporter-like_CS"/>
</dbReference>
<keyword evidence="6" id="KW-0067">ATP-binding</keyword>
<dbReference type="GO" id="GO:0034040">
    <property type="term" value="F:ATPase-coupled lipid transmembrane transporter activity"/>
    <property type="evidence" value="ECO:0007669"/>
    <property type="project" value="TreeGrafter"/>
</dbReference>
<keyword evidence="3" id="KW-1003">Cell membrane</keyword>
<dbReference type="InterPro" id="IPR036640">
    <property type="entry name" value="ABC1_TM_sf"/>
</dbReference>
<dbReference type="GO" id="GO:0005886">
    <property type="term" value="C:plasma membrane"/>
    <property type="evidence" value="ECO:0007669"/>
    <property type="project" value="UniProtKB-SubCell"/>
</dbReference>
<feature type="domain" description="ABC transmembrane type-1" evidence="11">
    <location>
        <begin position="26"/>
        <end position="322"/>
    </location>
</feature>
<dbReference type="PROSITE" id="PS00211">
    <property type="entry name" value="ABC_TRANSPORTER_1"/>
    <property type="match status" value="1"/>
</dbReference>
<evidence type="ECO:0000256" key="4">
    <source>
        <dbReference type="ARBA" id="ARBA00022692"/>
    </source>
</evidence>
<keyword evidence="8 9" id="KW-0472">Membrane</keyword>
<evidence type="ECO:0000259" key="11">
    <source>
        <dbReference type="PROSITE" id="PS50929"/>
    </source>
</evidence>
<dbReference type="CDD" id="cd07346">
    <property type="entry name" value="ABC_6TM_exporters"/>
    <property type="match status" value="1"/>
</dbReference>
<dbReference type="GO" id="GO:0140359">
    <property type="term" value="F:ABC-type transporter activity"/>
    <property type="evidence" value="ECO:0007669"/>
    <property type="project" value="InterPro"/>
</dbReference>
<dbReference type="Gene3D" id="1.20.1560.10">
    <property type="entry name" value="ABC transporter type 1, transmembrane domain"/>
    <property type="match status" value="1"/>
</dbReference>
<name>V4JGN4_PSEL2</name>
<dbReference type="Gene3D" id="3.40.50.300">
    <property type="entry name" value="P-loop containing nucleotide triphosphate hydrolases"/>
    <property type="match status" value="1"/>
</dbReference>
<feature type="transmembrane region" description="Helical" evidence="9">
    <location>
        <begin position="280"/>
        <end position="305"/>
    </location>
</feature>
<feature type="transmembrane region" description="Helical" evidence="9">
    <location>
        <begin position="21"/>
        <end position="42"/>
    </location>
</feature>
<evidence type="ECO:0000256" key="2">
    <source>
        <dbReference type="ARBA" id="ARBA00022448"/>
    </source>
</evidence>
<evidence type="ECO:0000256" key="5">
    <source>
        <dbReference type="ARBA" id="ARBA00022741"/>
    </source>
</evidence>
<dbReference type="InterPro" id="IPR039421">
    <property type="entry name" value="Type_1_exporter"/>
</dbReference>